<feature type="domain" description="Transglutaminase-like" evidence="2">
    <location>
        <begin position="163"/>
        <end position="245"/>
    </location>
</feature>
<dbReference type="Proteomes" id="UP000321234">
    <property type="component" value="Unassembled WGS sequence"/>
</dbReference>
<proteinExistence type="predicted"/>
<dbReference type="Pfam" id="PF01841">
    <property type="entry name" value="Transglut_core"/>
    <property type="match status" value="1"/>
</dbReference>
<feature type="compositionally biased region" description="Low complexity" evidence="1">
    <location>
        <begin position="9"/>
        <end position="19"/>
    </location>
</feature>
<dbReference type="SUPFAM" id="SSF54001">
    <property type="entry name" value="Cysteine proteinases"/>
    <property type="match status" value="1"/>
</dbReference>
<comment type="caution">
    <text evidence="3">The sequence shown here is derived from an EMBL/GenBank/DDBJ whole genome shotgun (WGS) entry which is preliminary data.</text>
</comment>
<dbReference type="InterPro" id="IPR038765">
    <property type="entry name" value="Papain-like_cys_pep_sf"/>
</dbReference>
<organism evidence="3 4">
    <name type="scientific">Quadrisphaera setariae</name>
    <dbReference type="NCBI Taxonomy" id="2593304"/>
    <lineage>
        <taxon>Bacteria</taxon>
        <taxon>Bacillati</taxon>
        <taxon>Actinomycetota</taxon>
        <taxon>Actinomycetes</taxon>
        <taxon>Kineosporiales</taxon>
        <taxon>Kineosporiaceae</taxon>
        <taxon>Quadrisphaera</taxon>
    </lineage>
</organism>
<evidence type="ECO:0000313" key="4">
    <source>
        <dbReference type="Proteomes" id="UP000321234"/>
    </source>
</evidence>
<dbReference type="OrthoDB" id="148799at2"/>
<dbReference type="EMBL" id="VKAC01000002">
    <property type="protein sequence ID" value="TXR57696.1"/>
    <property type="molecule type" value="Genomic_DNA"/>
</dbReference>
<dbReference type="InterPro" id="IPR002931">
    <property type="entry name" value="Transglutaminase-like"/>
</dbReference>
<feature type="compositionally biased region" description="Low complexity" evidence="1">
    <location>
        <begin position="52"/>
        <end position="63"/>
    </location>
</feature>
<protein>
    <submittedName>
        <fullName evidence="3">Transglutaminase domain-containing protein</fullName>
    </submittedName>
</protein>
<reference evidence="3 4" key="1">
    <citation type="submission" date="2019-07" db="EMBL/GenBank/DDBJ databases">
        <title>Quadrisphaera sp. strain DD2A genome sequencing and assembly.</title>
        <authorList>
            <person name="Kim I."/>
        </authorList>
    </citation>
    <scope>NUCLEOTIDE SEQUENCE [LARGE SCALE GENOMIC DNA]</scope>
    <source>
        <strain evidence="3 4">DD2A</strain>
    </source>
</reference>
<evidence type="ECO:0000259" key="2">
    <source>
        <dbReference type="Pfam" id="PF01841"/>
    </source>
</evidence>
<accession>A0A5C8ZL44</accession>
<gene>
    <name evidence="3" type="ORF">FMM08_05100</name>
</gene>
<keyword evidence="4" id="KW-1185">Reference proteome</keyword>
<feature type="region of interest" description="Disordered" evidence="1">
    <location>
        <begin position="37"/>
        <end position="68"/>
    </location>
</feature>
<sequence>MRRRRRSTRGCSSTIRTSRAPTSAGLLRRRATLRSWPAPGLRERALTGAEGGQDVPGDQQVGGRPASEVVPCREGRQRWGSTAEDSSAVDTARTPRRRWRVLPLERFAVHSAYSDPGAFAHRLRELPDDVDAVCAAARGAIAHYRAELPDLPEERRHEVDLRWLARTLALDAQRHPEPLTVARPLEQRVAGCCRDHALFVVGALREKGVPARSRVGFVDYFSPVYHHDHVVVEHHDGERWVRTDPELDGDAWPFDPRDLPTGAGAPFVTAAEVWSGYRAGQVDASLFGVFPGSPFAGPEFVRGYVVFEVAHRFGDELLLWDDWGAAGDTVRPGEAHALVDEVAELLLRSDGGDAGAEEELAARYRQDERLHPGRWVVQHSPYGGDDVRVDLQAR</sequence>
<feature type="region of interest" description="Disordered" evidence="1">
    <location>
        <begin position="1"/>
        <end position="22"/>
    </location>
</feature>
<evidence type="ECO:0000256" key="1">
    <source>
        <dbReference type="SAM" id="MobiDB-lite"/>
    </source>
</evidence>
<name>A0A5C8ZL44_9ACTN</name>
<dbReference type="Gene3D" id="3.10.620.30">
    <property type="match status" value="1"/>
</dbReference>
<evidence type="ECO:0000313" key="3">
    <source>
        <dbReference type="EMBL" id="TXR57696.1"/>
    </source>
</evidence>
<dbReference type="AlphaFoldDB" id="A0A5C8ZL44"/>